<evidence type="ECO:0000313" key="4">
    <source>
        <dbReference type="EMBL" id="QHI96512.1"/>
    </source>
</evidence>
<keyword evidence="4" id="KW-0614">Plasmid</keyword>
<feature type="compositionally biased region" description="Basic and acidic residues" evidence="2">
    <location>
        <begin position="193"/>
        <end position="223"/>
    </location>
</feature>
<accession>A0A6P1NLL2</accession>
<keyword evidence="1" id="KW-0175">Coiled coil</keyword>
<dbReference type="RefSeq" id="WP_160619569.1">
    <property type="nucleotide sequence ID" value="NZ_CP047653.1"/>
</dbReference>
<keyword evidence="3" id="KW-0472">Membrane</keyword>
<dbReference type="Proteomes" id="UP000463975">
    <property type="component" value="Plasmid unnamed1"/>
</dbReference>
<keyword evidence="5" id="KW-1185">Reference proteome</keyword>
<gene>
    <name evidence="4" type="ORF">GT348_09140</name>
</gene>
<feature type="region of interest" description="Disordered" evidence="2">
    <location>
        <begin position="174"/>
        <end position="223"/>
    </location>
</feature>
<evidence type="ECO:0000313" key="5">
    <source>
        <dbReference type="Proteomes" id="UP000463975"/>
    </source>
</evidence>
<name>A0A6P1NLL2_9PROT</name>
<feature type="compositionally biased region" description="Polar residues" evidence="2">
    <location>
        <begin position="174"/>
        <end position="185"/>
    </location>
</feature>
<reference evidence="4 5" key="1">
    <citation type="submission" date="2020-01" db="EMBL/GenBank/DDBJ databases">
        <title>Genome sequencing of strain KACC 21507.</title>
        <authorList>
            <person name="Heo J."/>
            <person name="Kim S.-J."/>
            <person name="Kim J.-S."/>
            <person name="Hong S.-B."/>
            <person name="Kwon S.-W."/>
        </authorList>
    </citation>
    <scope>NUCLEOTIDE SEQUENCE [LARGE SCALE GENOMIC DNA]</scope>
    <source>
        <strain evidence="4 5">KACC 21507</strain>
        <plasmid evidence="4 5">unnamed1</plasmid>
    </source>
</reference>
<dbReference type="Gene3D" id="1.20.120.330">
    <property type="entry name" value="Nucleotidyltransferases domain 2"/>
    <property type="match status" value="1"/>
</dbReference>
<dbReference type="EMBL" id="CP047653">
    <property type="protein sequence ID" value="QHI96512.1"/>
    <property type="molecule type" value="Genomic_DNA"/>
</dbReference>
<evidence type="ECO:0000256" key="2">
    <source>
        <dbReference type="SAM" id="MobiDB-lite"/>
    </source>
</evidence>
<evidence type="ECO:0000256" key="3">
    <source>
        <dbReference type="SAM" id="Phobius"/>
    </source>
</evidence>
<proteinExistence type="predicted"/>
<keyword evidence="3" id="KW-0812">Transmembrane</keyword>
<sequence length="223" mass="24437">MLLGNLQIIIELALILVIIAGIISSRSIVKRLSVIKETYNALNQMVANLDSSTEHAGRLFEAMQQESAKGGKKLSALVEYARNATEDLQDLQKMASEVSAELERDVAEADKHKAALLETIKQAQHTLRILESSLASAQLDTVGNIASPFENFPEASDNPAEDIFSLSSSPMLQTSAKNLSPTQKITDLPPEEEISKAKFSDKLDMSAPKSLREPRPYMKVVED</sequence>
<feature type="coiled-coil region" evidence="1">
    <location>
        <begin position="81"/>
        <end position="140"/>
    </location>
</feature>
<dbReference type="AlphaFoldDB" id="A0A6P1NLL2"/>
<keyword evidence="3" id="KW-1133">Transmembrane helix</keyword>
<feature type="transmembrane region" description="Helical" evidence="3">
    <location>
        <begin position="6"/>
        <end position="23"/>
    </location>
</feature>
<protein>
    <submittedName>
        <fullName evidence="4">Uncharacterized protein</fullName>
    </submittedName>
</protein>
<evidence type="ECO:0000256" key="1">
    <source>
        <dbReference type="SAM" id="Coils"/>
    </source>
</evidence>
<dbReference type="KEGG" id="bomb:GT348_09140"/>
<organism evidence="4 5">
    <name type="scientific">Aristophania vespae</name>
    <dbReference type="NCBI Taxonomy" id="2697033"/>
    <lineage>
        <taxon>Bacteria</taxon>
        <taxon>Pseudomonadati</taxon>
        <taxon>Pseudomonadota</taxon>
        <taxon>Alphaproteobacteria</taxon>
        <taxon>Acetobacterales</taxon>
        <taxon>Acetobacteraceae</taxon>
        <taxon>Aristophania</taxon>
    </lineage>
</organism>
<geneLocation type="plasmid" evidence="4 5">
    <name>unnamed1</name>
</geneLocation>